<dbReference type="InterPro" id="IPR036388">
    <property type="entry name" value="WH-like_DNA-bd_sf"/>
</dbReference>
<evidence type="ECO:0000256" key="1">
    <source>
        <dbReference type="ARBA" id="ARBA00009437"/>
    </source>
</evidence>
<dbReference type="Pfam" id="PF00126">
    <property type="entry name" value="HTH_1"/>
    <property type="match status" value="1"/>
</dbReference>
<dbReference type="PANTHER" id="PTHR30126:SF6">
    <property type="entry name" value="HTH-TYPE TRANSCRIPTIONAL REGULATOR CYSB-RELATED"/>
    <property type="match status" value="1"/>
</dbReference>
<keyword evidence="3" id="KW-0238">DNA-binding</keyword>
<dbReference type="PRINTS" id="PR00039">
    <property type="entry name" value="HTHLYSR"/>
</dbReference>
<dbReference type="InterPro" id="IPR036390">
    <property type="entry name" value="WH_DNA-bd_sf"/>
</dbReference>
<evidence type="ECO:0000313" key="6">
    <source>
        <dbReference type="EMBL" id="MBT2132867.1"/>
    </source>
</evidence>
<dbReference type="InterPro" id="IPR000847">
    <property type="entry name" value="LysR_HTH_N"/>
</dbReference>
<keyword evidence="4" id="KW-0804">Transcription</keyword>
<sequence length="345" mass="37758">MNFQQLRYIRAAVQNDLNLTKVADGLFTSQSGVSKQIKELEAELGIEIFVRRGKRLVGLTEAGHSAAEVIDRLLQEAENLKRLSQQFVQADKGRLTIATTHNQANYVLPQVLVRFSREFPDVEVELRQGSPSAVVDMLLRGEADIGVATEAVDGELGLQTFPCFTWEHVAIVPHEHPLARVKAPTLADLVRYPIVTYTPEFTGRSNIDAAFASAGLQPDFHLSAVDADVIKTYVKLGMGVGIVAQMAIENGPDDAFATVAGSNKFFKASSTKIAIPHGALLRNYTGRLIELLAPHLDARTLKDSRRHTTVHQPDILRSFVDRHDLRFGAGPRPILKSAISGANPA</sequence>
<keyword evidence="7" id="KW-1185">Reference proteome</keyword>
<comment type="caution">
    <text evidence="6">The sequence shown here is derived from an EMBL/GenBank/DDBJ whole genome shotgun (WGS) entry which is preliminary data.</text>
</comment>
<dbReference type="RefSeq" id="WP_214534031.1">
    <property type="nucleotide sequence ID" value="NZ_JAHFVK010000001.1"/>
</dbReference>
<dbReference type="Pfam" id="PF03466">
    <property type="entry name" value="LysR_substrate"/>
    <property type="match status" value="1"/>
</dbReference>
<feature type="domain" description="HTH lysR-type" evidence="5">
    <location>
        <begin position="1"/>
        <end position="59"/>
    </location>
</feature>
<evidence type="ECO:0000313" key="7">
    <source>
        <dbReference type="Proteomes" id="UP000811255"/>
    </source>
</evidence>
<protein>
    <submittedName>
        <fullName evidence="6">LysR family transcriptional regulator</fullName>
    </submittedName>
</protein>
<accession>A0ABS5W183</accession>
<keyword evidence="2" id="KW-0805">Transcription regulation</keyword>
<dbReference type="PANTHER" id="PTHR30126">
    <property type="entry name" value="HTH-TYPE TRANSCRIPTIONAL REGULATOR"/>
    <property type="match status" value="1"/>
</dbReference>
<dbReference type="EMBL" id="JAHFVK010000001">
    <property type="protein sequence ID" value="MBT2132867.1"/>
    <property type="molecule type" value="Genomic_DNA"/>
</dbReference>
<dbReference type="PROSITE" id="PS50931">
    <property type="entry name" value="HTH_LYSR"/>
    <property type="match status" value="1"/>
</dbReference>
<dbReference type="Gene3D" id="3.40.190.10">
    <property type="entry name" value="Periplasmic binding protein-like II"/>
    <property type="match status" value="2"/>
</dbReference>
<dbReference type="Proteomes" id="UP000811255">
    <property type="component" value="Unassembled WGS sequence"/>
</dbReference>
<gene>
    <name evidence="6" type="ORF">KK137_00840</name>
</gene>
<dbReference type="SUPFAM" id="SSF53850">
    <property type="entry name" value="Periplasmic binding protein-like II"/>
    <property type="match status" value="1"/>
</dbReference>
<dbReference type="InterPro" id="IPR005119">
    <property type="entry name" value="LysR_subst-bd"/>
</dbReference>
<evidence type="ECO:0000256" key="4">
    <source>
        <dbReference type="ARBA" id="ARBA00023163"/>
    </source>
</evidence>
<name>A0ABS5W183_9SPHN</name>
<dbReference type="SUPFAM" id="SSF46785">
    <property type="entry name" value="Winged helix' DNA-binding domain"/>
    <property type="match status" value="1"/>
</dbReference>
<reference evidence="6 7" key="1">
    <citation type="submission" date="2021-05" db="EMBL/GenBank/DDBJ databases">
        <title>Croceibacterium sp. LX-88 genome sequence.</title>
        <authorList>
            <person name="Luo X."/>
        </authorList>
    </citation>
    <scope>NUCLEOTIDE SEQUENCE [LARGE SCALE GENOMIC DNA]</scope>
    <source>
        <strain evidence="6 7">LX-88</strain>
    </source>
</reference>
<proteinExistence type="inferred from homology"/>
<evidence type="ECO:0000256" key="2">
    <source>
        <dbReference type="ARBA" id="ARBA00023015"/>
    </source>
</evidence>
<organism evidence="6 7">
    <name type="scientific">Croceibacterium selenioxidans</name>
    <dbReference type="NCBI Taxonomy" id="2838833"/>
    <lineage>
        <taxon>Bacteria</taxon>
        <taxon>Pseudomonadati</taxon>
        <taxon>Pseudomonadota</taxon>
        <taxon>Alphaproteobacteria</taxon>
        <taxon>Sphingomonadales</taxon>
        <taxon>Erythrobacteraceae</taxon>
        <taxon>Croceibacterium</taxon>
    </lineage>
</organism>
<evidence type="ECO:0000256" key="3">
    <source>
        <dbReference type="ARBA" id="ARBA00023125"/>
    </source>
</evidence>
<dbReference type="Gene3D" id="1.10.10.10">
    <property type="entry name" value="Winged helix-like DNA-binding domain superfamily/Winged helix DNA-binding domain"/>
    <property type="match status" value="1"/>
</dbReference>
<comment type="similarity">
    <text evidence="1">Belongs to the LysR transcriptional regulatory family.</text>
</comment>
<evidence type="ECO:0000259" key="5">
    <source>
        <dbReference type="PROSITE" id="PS50931"/>
    </source>
</evidence>